<organism evidence="2 3">
    <name type="scientific">Portunus trituberculatus</name>
    <name type="common">Swimming crab</name>
    <name type="synonym">Neptunus trituberculatus</name>
    <dbReference type="NCBI Taxonomy" id="210409"/>
    <lineage>
        <taxon>Eukaryota</taxon>
        <taxon>Metazoa</taxon>
        <taxon>Ecdysozoa</taxon>
        <taxon>Arthropoda</taxon>
        <taxon>Crustacea</taxon>
        <taxon>Multicrustacea</taxon>
        <taxon>Malacostraca</taxon>
        <taxon>Eumalacostraca</taxon>
        <taxon>Eucarida</taxon>
        <taxon>Decapoda</taxon>
        <taxon>Pleocyemata</taxon>
        <taxon>Brachyura</taxon>
        <taxon>Eubrachyura</taxon>
        <taxon>Portunoidea</taxon>
        <taxon>Portunidae</taxon>
        <taxon>Portuninae</taxon>
        <taxon>Portunus</taxon>
    </lineage>
</organism>
<feature type="region of interest" description="Disordered" evidence="1">
    <location>
        <begin position="1"/>
        <end position="23"/>
    </location>
</feature>
<comment type="caution">
    <text evidence="2">The sequence shown here is derived from an EMBL/GenBank/DDBJ whole genome shotgun (WGS) entry which is preliminary data.</text>
</comment>
<evidence type="ECO:0000313" key="2">
    <source>
        <dbReference type="EMBL" id="MPC66184.1"/>
    </source>
</evidence>
<sequence length="137" mass="14739">MLWAPTTQGRVESGGSRIPTERGRLSSPLVNEGCAPFHCFSLDGVAVVQDVPQGMVSALGCLVFREIIFRGTVASPSQRYATSHPDRDGVPILLTNRAGARLPLPWAAAFVCRTSMVGQQQVVSFANHHLSHMPSIT</sequence>
<keyword evidence="3" id="KW-1185">Reference proteome</keyword>
<reference evidence="2 3" key="1">
    <citation type="submission" date="2019-05" db="EMBL/GenBank/DDBJ databases">
        <title>Another draft genome of Portunus trituberculatus and its Hox gene families provides insights of decapod evolution.</title>
        <authorList>
            <person name="Jeong J.-H."/>
            <person name="Song I."/>
            <person name="Kim S."/>
            <person name="Choi T."/>
            <person name="Kim D."/>
            <person name="Ryu S."/>
            <person name="Kim W."/>
        </authorList>
    </citation>
    <scope>NUCLEOTIDE SEQUENCE [LARGE SCALE GENOMIC DNA]</scope>
    <source>
        <tissue evidence="2">Muscle</tissue>
    </source>
</reference>
<evidence type="ECO:0000313" key="3">
    <source>
        <dbReference type="Proteomes" id="UP000324222"/>
    </source>
</evidence>
<evidence type="ECO:0000256" key="1">
    <source>
        <dbReference type="SAM" id="MobiDB-lite"/>
    </source>
</evidence>
<accession>A0A5B7HBR8</accession>
<dbReference type="AlphaFoldDB" id="A0A5B7HBR8"/>
<feature type="compositionally biased region" description="Polar residues" evidence="1">
    <location>
        <begin position="1"/>
        <end position="10"/>
    </location>
</feature>
<proteinExistence type="predicted"/>
<protein>
    <submittedName>
        <fullName evidence="2">Uncharacterized protein</fullName>
    </submittedName>
</protein>
<gene>
    <name evidence="2" type="ORF">E2C01_060331</name>
</gene>
<name>A0A5B7HBR8_PORTR</name>
<dbReference type="Proteomes" id="UP000324222">
    <property type="component" value="Unassembled WGS sequence"/>
</dbReference>
<dbReference type="EMBL" id="VSRR010024412">
    <property type="protein sequence ID" value="MPC66184.1"/>
    <property type="molecule type" value="Genomic_DNA"/>
</dbReference>